<name>X1FR02_9ZZZZ</name>
<dbReference type="InterPro" id="IPR036554">
    <property type="entry name" value="GHMP_kinase_C_sf"/>
</dbReference>
<reference evidence="2" key="1">
    <citation type="journal article" date="2014" name="Front. Microbiol.">
        <title>High frequency of phylogenetically diverse reductive dehalogenase-homologous genes in deep subseafloor sedimentary metagenomes.</title>
        <authorList>
            <person name="Kawai M."/>
            <person name="Futagami T."/>
            <person name="Toyoda A."/>
            <person name="Takaki Y."/>
            <person name="Nishi S."/>
            <person name="Hori S."/>
            <person name="Arai W."/>
            <person name="Tsubouchi T."/>
            <person name="Morono Y."/>
            <person name="Uchiyama I."/>
            <person name="Ito T."/>
            <person name="Fujiyama A."/>
            <person name="Inagaki F."/>
            <person name="Takami H."/>
        </authorList>
    </citation>
    <scope>NUCLEOTIDE SEQUENCE</scope>
    <source>
        <strain evidence="2">Expedition CK06-06</strain>
    </source>
</reference>
<dbReference type="InterPro" id="IPR013750">
    <property type="entry name" value="GHMP_kinase_C_dom"/>
</dbReference>
<dbReference type="SUPFAM" id="SSF55060">
    <property type="entry name" value="GHMP Kinase, C-terminal domain"/>
    <property type="match status" value="1"/>
</dbReference>
<comment type="caution">
    <text evidence="2">The sequence shown here is derived from an EMBL/GenBank/DDBJ whole genome shotgun (WGS) entry which is preliminary data.</text>
</comment>
<gene>
    <name evidence="2" type="ORF">S03H2_23574</name>
</gene>
<dbReference type="Pfam" id="PF08544">
    <property type="entry name" value="GHMP_kinases_C"/>
    <property type="match status" value="1"/>
</dbReference>
<feature type="domain" description="GHMP kinase C-terminal" evidence="1">
    <location>
        <begin position="24"/>
        <end position="77"/>
    </location>
</feature>
<accession>X1FR02</accession>
<evidence type="ECO:0000259" key="1">
    <source>
        <dbReference type="Pfam" id="PF08544"/>
    </source>
</evidence>
<feature type="non-terminal residue" evidence="2">
    <location>
        <position position="1"/>
    </location>
</feature>
<dbReference type="EMBL" id="BARU01012907">
    <property type="protein sequence ID" value="GAH31794.1"/>
    <property type="molecule type" value="Genomic_DNA"/>
</dbReference>
<dbReference type="AlphaFoldDB" id="X1FR02"/>
<dbReference type="Gene3D" id="3.30.230.120">
    <property type="match status" value="1"/>
</dbReference>
<proteinExistence type="predicted"/>
<evidence type="ECO:0000313" key="2">
    <source>
        <dbReference type="EMBL" id="GAH31794.1"/>
    </source>
</evidence>
<sequence length="90" mass="9995">RKVSRTFLQKFNINEILNWRGRTNAFETFECILKLCKAAKNAGAYGAKQMGAGGGGCMLAIAPGKQEEVARAIEKAGGRAWVFEIFKYEY</sequence>
<protein>
    <recommendedName>
        <fullName evidence="1">GHMP kinase C-terminal domain-containing protein</fullName>
    </recommendedName>
</protein>
<organism evidence="2">
    <name type="scientific">marine sediment metagenome</name>
    <dbReference type="NCBI Taxonomy" id="412755"/>
    <lineage>
        <taxon>unclassified sequences</taxon>
        <taxon>metagenomes</taxon>
        <taxon>ecological metagenomes</taxon>
    </lineage>
</organism>